<evidence type="ECO:0000313" key="5">
    <source>
        <dbReference type="Proteomes" id="UP000648239"/>
    </source>
</evidence>
<evidence type="ECO:0000313" key="4">
    <source>
        <dbReference type="EMBL" id="MBD3869355.1"/>
    </source>
</evidence>
<name>A0A8J6Y2C8_9BACT</name>
<evidence type="ECO:0000256" key="2">
    <source>
        <dbReference type="SAM" id="MobiDB-lite"/>
    </source>
</evidence>
<evidence type="ECO:0000256" key="1">
    <source>
        <dbReference type="ARBA" id="ARBA00022729"/>
    </source>
</evidence>
<feature type="chain" id="PRO_5035210734" evidence="3">
    <location>
        <begin position="27"/>
        <end position="996"/>
    </location>
</feature>
<protein>
    <submittedName>
        <fullName evidence="4">Carboxypeptidase regulatory-like domain-containing protein</fullName>
    </submittedName>
</protein>
<dbReference type="Gene3D" id="1.10.1130.10">
    <property type="entry name" value="Flavocytochrome C3, Chain A"/>
    <property type="match status" value="2"/>
</dbReference>
<sequence>MKIRGFWVKAILIAVAALSCTLAVQAQVTVVDTELGGSFAGTIVTAGGDVVQGRFYAAGGELVKMTVQAARGSSLVPTATIRDAGGAPVAGTSRSLSWMGVGNVIHAFTVPGAGWYLAEIGGASGSGSFKARLSGTAVQAPPPTEVAVSGTVTDSATTNPIAGATVTVNAVAYDTTDAAGNFSGTLDPGNYTFAFSAAGYTSANQMVAVAAGTPINDLDVALDPLPASVLVEASATGDMTPGGVVNATVDVTGPAGLVINSYTWTQEYGADATIAGGNTAAATVTLAGLGNYKAALIHHLEAPPVTADQLPPNVPLPPGEFHGGLQDRLQAVGINPFALEEAALVVLHVEVDTSAGVFSDEVEIHAGVPWKWASGLRNVPTNVPVLLQAVEHTSYAWTMFAPSGSTAVLMDADTRHPYFTPDLEGRYRLTLADVPSGVNRLDVYAGIWRGIIVDQDMDGRPVYDDACLLCHTPDLGGDKFVDWAQTGHAEIFTNNLNTSTHYGPNCFPCHTVGYDTSADNAGIDEATDYPDFLDSGLINNPGDNWTTVLDQYPETARLANIQCENCHGPQDSLGHGFGPPSGTPRIDISSDVCATCHGEPLRHARFQQWQLSGHANYELAIDEHDRGSCSKCHTGNGFLAWLPVLLDNDPLTDPQDDVNVTWTAEETHPQTCVTCHDPHANGTTTGVDTDATVRITRNTPPLAAGFTARNVGRGAICMTCHNSRRGERNDSVWDALTDKERAPHGSAQTDMIMGENAYLIEVGQRGGHSYIEDTCVDCHMNATPPPAVLSYNQGGTNHTFFAQKEICGECHSPNLLAGDVQDGIQFLMDTVEEMLVEEYFAIMEQEIGSGNRIDLNGSVFITDAADIDEIQLTESRGRQALAVTVSGTPVGARGLHQINVQEWNGAAWVTIAPIRDFAHEDLLKSGWNFFLVHNDGSTGVHNPFFANSALIAARDAIVALDGPGAAASRRAFSKDRPGIGGIRMPTPMESRRSLRR</sequence>
<comment type="caution">
    <text evidence="4">The sequence shown here is derived from an EMBL/GenBank/DDBJ whole genome shotgun (WGS) entry which is preliminary data.</text>
</comment>
<dbReference type="GO" id="GO:0004180">
    <property type="term" value="F:carboxypeptidase activity"/>
    <property type="evidence" value="ECO:0007669"/>
    <property type="project" value="UniProtKB-KW"/>
</dbReference>
<dbReference type="Pfam" id="PF13620">
    <property type="entry name" value="CarboxypepD_reg"/>
    <property type="match status" value="1"/>
</dbReference>
<accession>A0A8J6Y2C8</accession>
<dbReference type="SUPFAM" id="SSF48695">
    <property type="entry name" value="Multiheme cytochromes"/>
    <property type="match status" value="1"/>
</dbReference>
<feature type="region of interest" description="Disordered" evidence="2">
    <location>
        <begin position="976"/>
        <end position="996"/>
    </location>
</feature>
<proteinExistence type="predicted"/>
<dbReference type="Gene3D" id="2.60.40.1120">
    <property type="entry name" value="Carboxypeptidase-like, regulatory domain"/>
    <property type="match status" value="1"/>
</dbReference>
<dbReference type="SUPFAM" id="SSF49464">
    <property type="entry name" value="Carboxypeptidase regulatory domain-like"/>
    <property type="match status" value="1"/>
</dbReference>
<gene>
    <name evidence="4" type="ORF">IFK94_14635</name>
</gene>
<dbReference type="PROSITE" id="PS51257">
    <property type="entry name" value="PROKAR_LIPOPROTEIN"/>
    <property type="match status" value="1"/>
</dbReference>
<dbReference type="Proteomes" id="UP000648239">
    <property type="component" value="Unassembled WGS sequence"/>
</dbReference>
<reference evidence="4 5" key="1">
    <citation type="submission" date="2020-08" db="EMBL/GenBank/DDBJ databases">
        <title>Acidobacteriota in marine sediments use diverse sulfur dissimilation pathways.</title>
        <authorList>
            <person name="Wasmund K."/>
        </authorList>
    </citation>
    <scope>NUCLEOTIDE SEQUENCE [LARGE SCALE GENOMIC DNA]</scope>
    <source>
        <strain evidence="4">MAG AM4</strain>
    </source>
</reference>
<dbReference type="InterPro" id="IPR036280">
    <property type="entry name" value="Multihaem_cyt_sf"/>
</dbReference>
<dbReference type="PANTHER" id="PTHR35038">
    <property type="entry name" value="DISSIMILATORY SULFITE REDUCTASE SIRA"/>
    <property type="match status" value="1"/>
</dbReference>
<dbReference type="InterPro" id="IPR008969">
    <property type="entry name" value="CarboxyPept-like_regulatory"/>
</dbReference>
<dbReference type="EMBL" id="JACXWD010000078">
    <property type="protein sequence ID" value="MBD3869355.1"/>
    <property type="molecule type" value="Genomic_DNA"/>
</dbReference>
<keyword evidence="4" id="KW-0121">Carboxypeptidase</keyword>
<organism evidence="4 5">
    <name type="scientific">Candidatus Polarisedimenticola svalbardensis</name>
    <dbReference type="NCBI Taxonomy" id="2886004"/>
    <lineage>
        <taxon>Bacteria</taxon>
        <taxon>Pseudomonadati</taxon>
        <taxon>Acidobacteriota</taxon>
        <taxon>Candidatus Polarisedimenticolia</taxon>
        <taxon>Candidatus Polarisedimenticolales</taxon>
        <taxon>Candidatus Polarisedimenticolaceae</taxon>
        <taxon>Candidatus Polarisedimenticola</taxon>
    </lineage>
</organism>
<keyword evidence="1 3" id="KW-0732">Signal</keyword>
<keyword evidence="4" id="KW-0645">Protease</keyword>
<dbReference type="InterPro" id="IPR051829">
    <property type="entry name" value="Multiheme_Cytochr_ET"/>
</dbReference>
<keyword evidence="4" id="KW-0378">Hydrolase</keyword>
<evidence type="ECO:0000256" key="3">
    <source>
        <dbReference type="SAM" id="SignalP"/>
    </source>
</evidence>
<feature type="signal peptide" evidence="3">
    <location>
        <begin position="1"/>
        <end position="26"/>
    </location>
</feature>
<dbReference type="AlphaFoldDB" id="A0A8J6Y2C8"/>